<feature type="binding site" evidence="11">
    <location>
        <position position="146"/>
    </location>
    <ligand>
        <name>ATP</name>
        <dbReference type="ChEBI" id="CHEBI:30616"/>
    </ligand>
</feature>
<organism evidence="15 16">
    <name type="scientific">Periconia digitata</name>
    <dbReference type="NCBI Taxonomy" id="1303443"/>
    <lineage>
        <taxon>Eukaryota</taxon>
        <taxon>Fungi</taxon>
        <taxon>Dikarya</taxon>
        <taxon>Ascomycota</taxon>
        <taxon>Pezizomycotina</taxon>
        <taxon>Dothideomycetes</taxon>
        <taxon>Pleosporomycetidae</taxon>
        <taxon>Pleosporales</taxon>
        <taxon>Massarineae</taxon>
        <taxon>Periconiaceae</taxon>
        <taxon>Periconia</taxon>
    </lineage>
</organism>
<keyword evidence="16" id="KW-1185">Reference proteome</keyword>
<evidence type="ECO:0000256" key="11">
    <source>
        <dbReference type="PIRSR" id="PIRSR630616-2"/>
    </source>
</evidence>
<dbReference type="Proteomes" id="UP001152607">
    <property type="component" value="Unassembled WGS sequence"/>
</dbReference>
<evidence type="ECO:0000256" key="9">
    <source>
        <dbReference type="ARBA" id="ARBA00048679"/>
    </source>
</evidence>
<feature type="compositionally biased region" description="Low complexity" evidence="13">
    <location>
        <begin position="630"/>
        <end position="649"/>
    </location>
</feature>
<evidence type="ECO:0000313" key="16">
    <source>
        <dbReference type="Proteomes" id="UP001152607"/>
    </source>
</evidence>
<gene>
    <name evidence="15" type="ORF">PDIGIT_LOCUS1456</name>
</gene>
<dbReference type="Gene3D" id="1.10.510.10">
    <property type="entry name" value="Transferase(Phosphotransferase) domain 1"/>
    <property type="match status" value="1"/>
</dbReference>
<evidence type="ECO:0000256" key="6">
    <source>
        <dbReference type="ARBA" id="ARBA00022777"/>
    </source>
</evidence>
<feature type="compositionally biased region" description="Low complexity" evidence="13">
    <location>
        <begin position="696"/>
        <end position="709"/>
    </location>
</feature>
<keyword evidence="7 11" id="KW-0067">ATP-binding</keyword>
<evidence type="ECO:0000256" key="3">
    <source>
        <dbReference type="ARBA" id="ARBA00022553"/>
    </source>
</evidence>
<feature type="compositionally biased region" description="Low complexity" evidence="13">
    <location>
        <begin position="565"/>
        <end position="578"/>
    </location>
</feature>
<evidence type="ECO:0000256" key="5">
    <source>
        <dbReference type="ARBA" id="ARBA00022741"/>
    </source>
</evidence>
<dbReference type="InterPro" id="IPR043024">
    <property type="entry name" value="KA1_sf_fungal"/>
</dbReference>
<comment type="catalytic activity">
    <reaction evidence="9">
        <text>L-seryl-[protein] + ATP = O-phospho-L-seryl-[protein] + ADP + H(+)</text>
        <dbReference type="Rhea" id="RHEA:17989"/>
        <dbReference type="Rhea" id="RHEA-COMP:9863"/>
        <dbReference type="Rhea" id="RHEA-COMP:11604"/>
        <dbReference type="ChEBI" id="CHEBI:15378"/>
        <dbReference type="ChEBI" id="CHEBI:29999"/>
        <dbReference type="ChEBI" id="CHEBI:30616"/>
        <dbReference type="ChEBI" id="CHEBI:83421"/>
        <dbReference type="ChEBI" id="CHEBI:456216"/>
        <dbReference type="EC" id="2.7.11.1"/>
    </reaction>
</comment>
<dbReference type="PROSITE" id="PS50011">
    <property type="entry name" value="PROTEIN_KINASE_DOM"/>
    <property type="match status" value="1"/>
</dbReference>
<keyword evidence="3" id="KW-0597">Phosphoprotein</keyword>
<dbReference type="InterPro" id="IPR030616">
    <property type="entry name" value="Aur-like"/>
</dbReference>
<dbReference type="Pfam" id="PF16797">
    <property type="entry name" value="Fungal_KA1"/>
    <property type="match status" value="1"/>
</dbReference>
<feature type="binding site" evidence="11">
    <location>
        <position position="282"/>
    </location>
    <ligand>
        <name>ATP</name>
        <dbReference type="ChEBI" id="CHEBI:30616"/>
    </ligand>
</feature>
<feature type="cross-link" description="Glycyl lysine isopeptide (Lys-Gly) (interchain with G-Cter in SUMO2)" evidence="12">
    <location>
        <position position="265"/>
    </location>
</feature>
<proteinExistence type="predicted"/>
<dbReference type="InterPro" id="IPR011009">
    <property type="entry name" value="Kinase-like_dom_sf"/>
</dbReference>
<dbReference type="Pfam" id="PF00069">
    <property type="entry name" value="Pkinase"/>
    <property type="match status" value="1"/>
</dbReference>
<dbReference type="InterPro" id="IPR031850">
    <property type="entry name" value="Fungal_KA1_dom"/>
</dbReference>
<feature type="region of interest" description="Disordered" evidence="13">
    <location>
        <begin position="859"/>
        <end position="1053"/>
    </location>
</feature>
<feature type="compositionally biased region" description="Basic and acidic residues" evidence="13">
    <location>
        <begin position="26"/>
        <end position="41"/>
    </location>
</feature>
<feature type="compositionally biased region" description="Polar residues" evidence="13">
    <location>
        <begin position="939"/>
        <end position="950"/>
    </location>
</feature>
<keyword evidence="4" id="KW-0808">Transferase</keyword>
<dbReference type="Gene3D" id="3.30.310.220">
    <property type="entry name" value="Fungal kinase associated-1 domain"/>
    <property type="match status" value="1"/>
</dbReference>
<keyword evidence="6" id="KW-0418">Kinase</keyword>
<feature type="compositionally biased region" description="Low complexity" evidence="13">
    <location>
        <begin position="606"/>
        <end position="621"/>
    </location>
</feature>
<dbReference type="PROSITE" id="PS00108">
    <property type="entry name" value="PROTEIN_KINASE_ST"/>
    <property type="match status" value="1"/>
</dbReference>
<feature type="region of interest" description="Disordered" evidence="13">
    <location>
        <begin position="759"/>
        <end position="793"/>
    </location>
</feature>
<evidence type="ECO:0000256" key="10">
    <source>
        <dbReference type="PIRSR" id="PIRSR630616-1"/>
    </source>
</evidence>
<dbReference type="PANTHER" id="PTHR24350">
    <property type="entry name" value="SERINE/THREONINE-PROTEIN KINASE IAL-RELATED"/>
    <property type="match status" value="1"/>
</dbReference>
<evidence type="ECO:0000313" key="15">
    <source>
        <dbReference type="EMBL" id="CAI6263806.1"/>
    </source>
</evidence>
<dbReference type="EMBL" id="CAOQHR010000001">
    <property type="protein sequence ID" value="CAI6263806.1"/>
    <property type="molecule type" value="Genomic_DNA"/>
</dbReference>
<dbReference type="SMART" id="SM00220">
    <property type="entry name" value="S_TKc"/>
    <property type="match status" value="1"/>
</dbReference>
<feature type="region of interest" description="Disordered" evidence="13">
    <location>
        <begin position="560"/>
        <end position="677"/>
    </location>
</feature>
<dbReference type="GO" id="GO:0005524">
    <property type="term" value="F:ATP binding"/>
    <property type="evidence" value="ECO:0007669"/>
    <property type="project" value="UniProtKB-KW"/>
</dbReference>
<evidence type="ECO:0000256" key="4">
    <source>
        <dbReference type="ARBA" id="ARBA00022679"/>
    </source>
</evidence>
<feature type="compositionally biased region" description="Polar residues" evidence="13">
    <location>
        <begin position="665"/>
        <end position="677"/>
    </location>
</feature>
<dbReference type="OrthoDB" id="504170at2759"/>
<keyword evidence="2" id="KW-0723">Serine/threonine-protein kinase</keyword>
<feature type="compositionally biased region" description="Basic residues" evidence="13">
    <location>
        <begin position="977"/>
        <end position="988"/>
    </location>
</feature>
<name>A0A9W4U681_9PLEO</name>
<feature type="region of interest" description="Disordered" evidence="13">
    <location>
        <begin position="1"/>
        <end position="112"/>
    </location>
</feature>
<evidence type="ECO:0000256" key="1">
    <source>
        <dbReference type="ARBA" id="ARBA00012513"/>
    </source>
</evidence>
<dbReference type="SUPFAM" id="SSF56112">
    <property type="entry name" value="Protein kinase-like (PK-like)"/>
    <property type="match status" value="1"/>
</dbReference>
<evidence type="ECO:0000256" key="7">
    <source>
        <dbReference type="ARBA" id="ARBA00022840"/>
    </source>
</evidence>
<sequence>MDMPYHVRPKQIPRRPPLGDATLRANQDHRLRSPRDEKLKLYDPQSSSPIPLPHNESLMPNGSSLAVRHQPSPQNKRVHAVVENSRPRVSKRNSAASNTSVLSSTTGHKRKTHIGPWELGRTIGRGGCSRVRIVRHSATGQYGAAKIISKATADKVRALSLADLVASAENEPTLFCGAKTIPLGLEREICIMKLLDHPNIVRLYDIWENRNEIYLIMEYIEGGELFGYLGEHGRLPEEVVAYIFRQVVAALIYCHRINIHHRDLKPENILLDRATMSIKLVDFGMAALQPEGQKLTTPCGSPHYAAPEVIGTNPYDGGQADVWSCGVILFVLLTGFPPFNYSGDDKDLRNLFDAIIRADYQMPPELSREAKDLIARILITDPKQRITLREVWEHPFLRKYDEDSDENFKLEYWVGPEPSLQDWEPLERSDIELTIMRYMRTLWHSETEEALVQRLLSKSMNFEKYFYLALQKYQFDQLENYVPSPQHAVVYSASDYHHNKRRGPWKKASPPHSQSVYSVLNNEHLYSKHSFYEKSTSEMSYDPFRASKEPIVPTQSLHQNITVHRGTSSATRSSGTRSMRPTTALGHHTTKDSLRVQAMTKNTAFSRGSSKRSTPSSQRSARSARRRSVSRSSLVSTQFSSSPPVFHSHSMYKRGVSFSRLRRPSNATTSTNDTGTVRYTPEQRKFMVQYNEYAESSSMSPGSSTIGDSPSVRASSKAPAIPAVPRLKIRKPESPSRYIQSEVRKVSTELGKVMEEAFNPPSVSSSAETSAFDTQKDLYSTPPTSLSNRDSGGTVTLGSAAEISVYGKRPLPPLPNETPNAFLKRRLAETRAEMEQQFTEQSDGNPEHLHEVLVQLDNLMNPAPNPTKRNHSSATRAAEATNPLHVIPEEIRDTEDCFRPQTGKETVGSNTAQMADRSPDRITPAPLNIRKRSGPANVEKSSNSGSTRNESIYRDAGTNHETPSPSQAPELKEPTIKKKKSSWFHRKNEKKERAPETQLKTSPVPDQLNIPESWQGLDDRIKSDARADPTPDVGKHATRKQSENSDGSEFPMRNCGTALGKDEGRGNAFKGLLGLFGKKSKIDKIKHALNLGGNGSSTSVYNNFDTESETAEPTRPGQPDYQMNWLSRFLHIKPVSATLCFQVGRPRVRKNLLFLLREWECHGVRDVSLSPDDKNVINVRLDKNNFLKIKPVSLVIELFVICEGGRRTKLCCARFTQTRGAASSFRKTVDILEDICSNMSLLVTSAEVRTEMLKVLQV</sequence>
<feature type="compositionally biased region" description="Polar residues" evidence="13">
    <location>
        <begin position="903"/>
        <end position="913"/>
    </location>
</feature>
<dbReference type="EC" id="2.7.11.1" evidence="1"/>
<feature type="active site" description="Proton acceptor" evidence="10">
    <location>
        <position position="263"/>
    </location>
</feature>
<dbReference type="FunFam" id="1.10.510.10:FF:000571">
    <property type="entry name" value="Maternal embryonic leucine zipper kinase"/>
    <property type="match status" value="1"/>
</dbReference>
<feature type="compositionally biased region" description="Basic and acidic residues" evidence="13">
    <location>
        <begin position="887"/>
        <end position="898"/>
    </location>
</feature>
<dbReference type="InterPro" id="IPR008271">
    <property type="entry name" value="Ser/Thr_kinase_AS"/>
</dbReference>
<accession>A0A9W4U681</accession>
<feature type="domain" description="Protein kinase" evidence="14">
    <location>
        <begin position="117"/>
        <end position="397"/>
    </location>
</feature>
<dbReference type="AlphaFoldDB" id="A0A9W4U681"/>
<protein>
    <recommendedName>
        <fullName evidence="1">non-specific serine/threonine protein kinase</fullName>
        <ecNumber evidence="1">2.7.11.1</ecNumber>
    </recommendedName>
</protein>
<feature type="region of interest" description="Disordered" evidence="13">
    <location>
        <begin position="694"/>
        <end position="719"/>
    </location>
</feature>
<comment type="caution">
    <text evidence="15">The sequence shown here is derived from an EMBL/GenBank/DDBJ whole genome shotgun (WGS) entry which is preliminary data.</text>
</comment>
<evidence type="ECO:0000256" key="12">
    <source>
        <dbReference type="PIRSR" id="PIRSR630616-3"/>
    </source>
</evidence>
<dbReference type="GO" id="GO:0005938">
    <property type="term" value="C:cell cortex"/>
    <property type="evidence" value="ECO:0007669"/>
    <property type="project" value="UniProtKB-ARBA"/>
</dbReference>
<evidence type="ECO:0000259" key="14">
    <source>
        <dbReference type="PROSITE" id="PS50011"/>
    </source>
</evidence>
<feature type="compositionally biased region" description="Polar residues" evidence="13">
    <location>
        <begin position="92"/>
        <end position="106"/>
    </location>
</feature>
<keyword evidence="5 11" id="KW-0547">Nucleotide-binding</keyword>
<evidence type="ECO:0000256" key="13">
    <source>
        <dbReference type="SAM" id="MobiDB-lite"/>
    </source>
</evidence>
<comment type="catalytic activity">
    <reaction evidence="8">
        <text>L-threonyl-[protein] + ATP = O-phospho-L-threonyl-[protein] + ADP + H(+)</text>
        <dbReference type="Rhea" id="RHEA:46608"/>
        <dbReference type="Rhea" id="RHEA-COMP:11060"/>
        <dbReference type="Rhea" id="RHEA-COMP:11605"/>
        <dbReference type="ChEBI" id="CHEBI:15378"/>
        <dbReference type="ChEBI" id="CHEBI:30013"/>
        <dbReference type="ChEBI" id="CHEBI:30616"/>
        <dbReference type="ChEBI" id="CHEBI:61977"/>
        <dbReference type="ChEBI" id="CHEBI:456216"/>
        <dbReference type="EC" id="2.7.11.1"/>
    </reaction>
</comment>
<evidence type="ECO:0000256" key="2">
    <source>
        <dbReference type="ARBA" id="ARBA00022527"/>
    </source>
</evidence>
<dbReference type="InterPro" id="IPR000719">
    <property type="entry name" value="Prot_kinase_dom"/>
</dbReference>
<reference evidence="15" key="1">
    <citation type="submission" date="2023-01" db="EMBL/GenBank/DDBJ databases">
        <authorList>
            <person name="Van Ghelder C."/>
            <person name="Rancurel C."/>
        </authorList>
    </citation>
    <scope>NUCLEOTIDE SEQUENCE</scope>
    <source>
        <strain evidence="15">CNCM I-4278</strain>
    </source>
</reference>
<feature type="compositionally biased region" description="Basic and acidic residues" evidence="13">
    <location>
        <begin position="1017"/>
        <end position="1043"/>
    </location>
</feature>
<dbReference type="GO" id="GO:0004674">
    <property type="term" value="F:protein serine/threonine kinase activity"/>
    <property type="evidence" value="ECO:0007669"/>
    <property type="project" value="UniProtKB-KW"/>
</dbReference>
<evidence type="ECO:0000256" key="8">
    <source>
        <dbReference type="ARBA" id="ARBA00047899"/>
    </source>
</evidence>
<feature type="compositionally biased region" description="Polar residues" evidence="13">
    <location>
        <begin position="761"/>
        <end position="793"/>
    </location>
</feature>
<feature type="binding site" evidence="11">
    <location>
        <begin position="267"/>
        <end position="268"/>
    </location>
    <ligand>
        <name>ATP</name>
        <dbReference type="ChEBI" id="CHEBI:30616"/>
    </ligand>
</feature>